<dbReference type="PANTHER" id="PTHR24148:SF64">
    <property type="entry name" value="HETEROKARYON INCOMPATIBILITY DOMAIN-CONTAINING PROTEIN"/>
    <property type="match status" value="1"/>
</dbReference>
<accession>A0A194XA97</accession>
<dbReference type="Pfam" id="PF06985">
    <property type="entry name" value="HET"/>
    <property type="match status" value="1"/>
</dbReference>
<dbReference type="GeneID" id="28830865"/>
<dbReference type="STRING" id="149040.A0A194XA97"/>
<dbReference type="Proteomes" id="UP000070700">
    <property type="component" value="Unassembled WGS sequence"/>
</dbReference>
<proteinExistence type="predicted"/>
<dbReference type="OrthoDB" id="2504919at2759"/>
<name>A0A194XA97_MOLSC</name>
<protein>
    <submittedName>
        <fullName evidence="2">HET-domain-containing protein</fullName>
    </submittedName>
</protein>
<dbReference type="EMBL" id="KQ947415">
    <property type="protein sequence ID" value="KUJ16687.1"/>
    <property type="molecule type" value="Genomic_DNA"/>
</dbReference>
<dbReference type="Pfam" id="PF26639">
    <property type="entry name" value="Het-6_barrel"/>
    <property type="match status" value="1"/>
</dbReference>
<dbReference type="RefSeq" id="XP_018071042.1">
    <property type="nucleotide sequence ID" value="XM_018221139.1"/>
</dbReference>
<gene>
    <name evidence="2" type="ORF">LY89DRAFT_747827</name>
</gene>
<dbReference type="KEGG" id="psco:LY89DRAFT_747827"/>
<keyword evidence="3" id="KW-1185">Reference proteome</keyword>
<sequence length="662" mass="76992">MQLTQPETQPFPYTKLSANPPTIRLLHLKRTSIGEITGSLEQFPLETAKYNAISYVWGPKTHSRLVKINNHPVLFFENLYQILEVICSDEKLSKCWWWIDYICINQGDGFEVETERNSQVAMMKQIYQNASMVLGWLGPGDEETERGMMFLHVLKKNRNRLNKEKNGKERVLGVELEDREKWKAVENILLRPWWDRVWTLQEYIVPRNFKFYCGKDNIDRGDLKVAIYAIYLSLAIDASLMAKKAYDRAWIRRRLLMWYRECLPMHLLGLIAYVGDCRFTNPRDRIYSVLGLIDDGDLVGQPRYGDDVSKVYTDLVMRFAEKYKSLDIVCLADRFNWSMVKANPMSRLPSWCPDWRAEDIPWVVPAMACQSSGNIDNFRPTKSASKQREKEATYAAGISRRSFQVGVSEDRKILSCQGIFIDYVDGIGGLRVARKRKDDGTDIWEEYECVQSSTSKNIPLSQQGTNDNHMTVPELKSRTANRIMWEVTRCLMLDRKDRYLDQTLSPGFCHFRDLCLTAVHTPENVSRQFFLDWFKRNRQLHIQGHSLEDICKESLEVPSDENESFPDQETFLSRFQDSTRRMSRRFMTTRNGNTGMVPCRTEKGDEIWVLHGCRIPMVLRKADKEATFNVVGECYLNDFMNGEAFNLLDGETTAKLESIRLV</sequence>
<dbReference type="InterPro" id="IPR010730">
    <property type="entry name" value="HET"/>
</dbReference>
<evidence type="ECO:0000313" key="2">
    <source>
        <dbReference type="EMBL" id="KUJ16687.1"/>
    </source>
</evidence>
<reference evidence="2 3" key="1">
    <citation type="submission" date="2015-10" db="EMBL/GenBank/DDBJ databases">
        <title>Full genome of DAOMC 229536 Phialocephala scopiformis, a fungal endophyte of spruce producing the potent anti-insectan compound rugulosin.</title>
        <authorList>
            <consortium name="DOE Joint Genome Institute"/>
            <person name="Walker A.K."/>
            <person name="Frasz S.L."/>
            <person name="Seifert K.A."/>
            <person name="Miller J.D."/>
            <person name="Mondo S.J."/>
            <person name="Labutti K."/>
            <person name="Lipzen A."/>
            <person name="Dockter R."/>
            <person name="Kennedy M."/>
            <person name="Grigoriev I.V."/>
            <person name="Spatafora J.W."/>
        </authorList>
    </citation>
    <scope>NUCLEOTIDE SEQUENCE [LARGE SCALE GENOMIC DNA]</scope>
    <source>
        <strain evidence="2 3">CBS 120377</strain>
    </source>
</reference>
<feature type="domain" description="Heterokaryon incompatibility" evidence="1">
    <location>
        <begin position="50"/>
        <end position="202"/>
    </location>
</feature>
<dbReference type="InParanoid" id="A0A194XA97"/>
<organism evidence="2 3">
    <name type="scientific">Mollisia scopiformis</name>
    <name type="common">Conifer needle endophyte fungus</name>
    <name type="synonym">Phialocephala scopiformis</name>
    <dbReference type="NCBI Taxonomy" id="149040"/>
    <lineage>
        <taxon>Eukaryota</taxon>
        <taxon>Fungi</taxon>
        <taxon>Dikarya</taxon>
        <taxon>Ascomycota</taxon>
        <taxon>Pezizomycotina</taxon>
        <taxon>Leotiomycetes</taxon>
        <taxon>Helotiales</taxon>
        <taxon>Mollisiaceae</taxon>
        <taxon>Mollisia</taxon>
    </lineage>
</organism>
<evidence type="ECO:0000313" key="3">
    <source>
        <dbReference type="Proteomes" id="UP000070700"/>
    </source>
</evidence>
<evidence type="ECO:0000259" key="1">
    <source>
        <dbReference type="Pfam" id="PF06985"/>
    </source>
</evidence>
<dbReference type="InterPro" id="IPR052895">
    <property type="entry name" value="HetReg/Transcr_Mod"/>
</dbReference>
<dbReference type="PANTHER" id="PTHR24148">
    <property type="entry name" value="ANKYRIN REPEAT DOMAIN-CONTAINING PROTEIN 39 HOMOLOG-RELATED"/>
    <property type="match status" value="1"/>
</dbReference>
<dbReference type="AlphaFoldDB" id="A0A194XA97"/>